<evidence type="ECO:0000256" key="1">
    <source>
        <dbReference type="SAM" id="MobiDB-lite"/>
    </source>
</evidence>
<dbReference type="Proteomes" id="UP001362999">
    <property type="component" value="Unassembled WGS sequence"/>
</dbReference>
<evidence type="ECO:0000313" key="3">
    <source>
        <dbReference type="Proteomes" id="UP001362999"/>
    </source>
</evidence>
<dbReference type="AlphaFoldDB" id="A0AAW0DWK1"/>
<accession>A0AAW0DWK1</accession>
<evidence type="ECO:0000313" key="2">
    <source>
        <dbReference type="EMBL" id="KAK7055646.1"/>
    </source>
</evidence>
<sequence length="193" mass="21248">MSLERTLREGLGIRSYSETVVGKTQKLVENVVAELARLRVRFQPFSRLLPHLKLKPKREFSRGRHLSSSSVIAGPTAATATGDTPSNSAILSTTSPALLVAESLQYRCYVPNAASMSVFFSPPHSQLSLAHVFVVDVGVYFRPPSADYQERAFDFHPPSVKEPMSTDRDGVRRRCCSSDTTLGCLRTMSRAAC</sequence>
<feature type="region of interest" description="Disordered" evidence="1">
    <location>
        <begin position="65"/>
        <end position="87"/>
    </location>
</feature>
<feature type="compositionally biased region" description="Low complexity" evidence="1">
    <location>
        <begin position="73"/>
        <end position="85"/>
    </location>
</feature>
<comment type="caution">
    <text evidence="2">The sequence shown here is derived from an EMBL/GenBank/DDBJ whole genome shotgun (WGS) entry which is preliminary data.</text>
</comment>
<keyword evidence="3" id="KW-1185">Reference proteome</keyword>
<protein>
    <submittedName>
        <fullName evidence="2">Uncharacterized protein</fullName>
    </submittedName>
</protein>
<organism evidence="2 3">
    <name type="scientific">Favolaschia claudopus</name>
    <dbReference type="NCBI Taxonomy" id="2862362"/>
    <lineage>
        <taxon>Eukaryota</taxon>
        <taxon>Fungi</taxon>
        <taxon>Dikarya</taxon>
        <taxon>Basidiomycota</taxon>
        <taxon>Agaricomycotina</taxon>
        <taxon>Agaricomycetes</taxon>
        <taxon>Agaricomycetidae</taxon>
        <taxon>Agaricales</taxon>
        <taxon>Marasmiineae</taxon>
        <taxon>Mycenaceae</taxon>
        <taxon>Favolaschia</taxon>
    </lineage>
</organism>
<proteinExistence type="predicted"/>
<name>A0AAW0DWK1_9AGAR</name>
<gene>
    <name evidence="2" type="ORF">R3P38DRAFT_3253657</name>
</gene>
<reference evidence="2 3" key="1">
    <citation type="journal article" date="2024" name="J Genomics">
        <title>Draft genome sequencing and assembly of Favolaschia claudopus CIRM-BRFM 2984 isolated from oak limbs.</title>
        <authorList>
            <person name="Navarro D."/>
            <person name="Drula E."/>
            <person name="Chaduli D."/>
            <person name="Cazenave R."/>
            <person name="Ahrendt S."/>
            <person name="Wang J."/>
            <person name="Lipzen A."/>
            <person name="Daum C."/>
            <person name="Barry K."/>
            <person name="Grigoriev I.V."/>
            <person name="Favel A."/>
            <person name="Rosso M.N."/>
            <person name="Martin F."/>
        </authorList>
    </citation>
    <scope>NUCLEOTIDE SEQUENCE [LARGE SCALE GENOMIC DNA]</scope>
    <source>
        <strain evidence="2 3">CIRM-BRFM 2984</strain>
    </source>
</reference>
<dbReference type="EMBL" id="JAWWNJ010000005">
    <property type="protein sequence ID" value="KAK7055646.1"/>
    <property type="molecule type" value="Genomic_DNA"/>
</dbReference>